<evidence type="ECO:0000313" key="4">
    <source>
        <dbReference type="Proteomes" id="UP001346149"/>
    </source>
</evidence>
<gene>
    <name evidence="3" type="ORF">SAY86_003149</name>
</gene>
<evidence type="ECO:0000256" key="1">
    <source>
        <dbReference type="SAM" id="Coils"/>
    </source>
</evidence>
<evidence type="ECO:0000313" key="3">
    <source>
        <dbReference type="EMBL" id="KAK4786460.1"/>
    </source>
</evidence>
<keyword evidence="1" id="KW-0175">Coiled coil</keyword>
<comment type="caution">
    <text evidence="3">The sequence shown here is derived from an EMBL/GenBank/DDBJ whole genome shotgun (WGS) entry which is preliminary data.</text>
</comment>
<accession>A0AAN7LS43</accession>
<name>A0AAN7LS43_TRANT</name>
<feature type="coiled-coil region" evidence="1">
    <location>
        <begin position="423"/>
        <end position="450"/>
    </location>
</feature>
<proteinExistence type="predicted"/>
<reference evidence="3 4" key="1">
    <citation type="journal article" date="2023" name="Hortic Res">
        <title>Pangenome of water caltrop reveals structural variations and asymmetric subgenome divergence after allopolyploidization.</title>
        <authorList>
            <person name="Zhang X."/>
            <person name="Chen Y."/>
            <person name="Wang L."/>
            <person name="Yuan Y."/>
            <person name="Fang M."/>
            <person name="Shi L."/>
            <person name="Lu R."/>
            <person name="Comes H.P."/>
            <person name="Ma Y."/>
            <person name="Chen Y."/>
            <person name="Huang G."/>
            <person name="Zhou Y."/>
            <person name="Zheng Z."/>
            <person name="Qiu Y."/>
        </authorList>
    </citation>
    <scope>NUCLEOTIDE SEQUENCE [LARGE SCALE GENOMIC DNA]</scope>
    <source>
        <strain evidence="3">F231</strain>
    </source>
</reference>
<evidence type="ECO:0000256" key="2">
    <source>
        <dbReference type="SAM" id="MobiDB-lite"/>
    </source>
</evidence>
<protein>
    <recommendedName>
        <fullName evidence="5">TPX2 C-terminal domain-containing protein</fullName>
    </recommendedName>
</protein>
<dbReference type="InterPro" id="IPR044216">
    <property type="entry name" value="WDL7"/>
</dbReference>
<evidence type="ECO:0008006" key="5">
    <source>
        <dbReference type="Google" id="ProtNLM"/>
    </source>
</evidence>
<feature type="region of interest" description="Disordered" evidence="2">
    <location>
        <begin position="539"/>
        <end position="584"/>
    </location>
</feature>
<dbReference type="AlphaFoldDB" id="A0AAN7LS43"/>
<feature type="compositionally biased region" description="Polar residues" evidence="2">
    <location>
        <begin position="216"/>
        <end position="234"/>
    </location>
</feature>
<keyword evidence="4" id="KW-1185">Reference proteome</keyword>
<feature type="region of interest" description="Disordered" evidence="2">
    <location>
        <begin position="387"/>
        <end position="409"/>
    </location>
</feature>
<dbReference type="EMBL" id="JAXQNO010000013">
    <property type="protein sequence ID" value="KAK4786460.1"/>
    <property type="molecule type" value="Genomic_DNA"/>
</dbReference>
<dbReference type="PANTHER" id="PTHR47067:SF16">
    <property type="entry name" value="TPX2 (TARGETING PROTEIN FOR XKLP2) PROTEIN FAMILY"/>
    <property type="match status" value="1"/>
</dbReference>
<dbReference type="Proteomes" id="UP001346149">
    <property type="component" value="Unassembled WGS sequence"/>
</dbReference>
<dbReference type="PANTHER" id="PTHR47067">
    <property type="entry name" value="TPX2 (TARGETING PROTEIN FOR XKLP2) PROTEIN FAMILY-RELATED"/>
    <property type="match status" value="1"/>
</dbReference>
<feature type="region of interest" description="Disordered" evidence="2">
    <location>
        <begin position="455"/>
        <end position="485"/>
    </location>
</feature>
<sequence length="584" mass="64879">MKMGESAYLPRFFSHPSGASPEIREGDHIRALTESVSFGRFMSESLAWEKWSAFSHNRYLEEVEKLAKIGFVAQKKAYFEDHYRRRAAGRENSLVTKPTSAREIEFPTTEVNPTSVGDVEDVTAKLGQTESDHRMEFREREEEGYSHSCGADSVCSPDVSLDEIKSENIETKNSESLQLDTAIENIAKEENLLPRLDLDECIGIGSSENKTKEATDIQTSTSGKKHTMSSSMSVDGSKASKLLFPRANVSTTNEGKLSKDRASSREKFFVEKKKPVSKSLHMSISFSPPNVSTSKTISPVLQQIRKLKDITASTKLQQEISLAQKLPDRASVYTKTTDPQIIMKSEDRRVKGSLNKSVDGRLMMGKSSEDRRMKGLLNKSVEGRLMMGKSSSSLPKENSKCSSANGGKSQSPIVCMPFRFRSEERAAKHKEKQEEKLKAMEAEKMKAHEGYWSSTIQPRSPKLAKKASQGMGSETKPRSLQQTSYRVDNTANQEIGKSYPHARPPVLSSLSRSHVCENSSPNILGLCSKLIPMQQTSYRGMGSETKPRPLQQASYRADKANRGIGKSRPSARAALSVSLREPCP</sequence>
<organism evidence="3 4">
    <name type="scientific">Trapa natans</name>
    <name type="common">Water chestnut</name>
    <dbReference type="NCBI Taxonomy" id="22666"/>
    <lineage>
        <taxon>Eukaryota</taxon>
        <taxon>Viridiplantae</taxon>
        <taxon>Streptophyta</taxon>
        <taxon>Embryophyta</taxon>
        <taxon>Tracheophyta</taxon>
        <taxon>Spermatophyta</taxon>
        <taxon>Magnoliopsida</taxon>
        <taxon>eudicotyledons</taxon>
        <taxon>Gunneridae</taxon>
        <taxon>Pentapetalae</taxon>
        <taxon>rosids</taxon>
        <taxon>malvids</taxon>
        <taxon>Myrtales</taxon>
        <taxon>Lythraceae</taxon>
        <taxon>Trapa</taxon>
    </lineage>
</organism>
<feature type="region of interest" description="Disordered" evidence="2">
    <location>
        <begin position="209"/>
        <end position="236"/>
    </location>
</feature>
<feature type="compositionally biased region" description="Polar residues" evidence="2">
    <location>
        <begin position="389"/>
        <end position="409"/>
    </location>
</feature>